<dbReference type="RefSeq" id="WP_013283052.1">
    <property type="nucleotide sequence ID" value="NC_014390.1"/>
</dbReference>
<evidence type="ECO:0000256" key="1">
    <source>
        <dbReference type="SAM" id="Phobius"/>
    </source>
</evidence>
<dbReference type="KEGG" id="bpb:bpr_IV039"/>
<protein>
    <submittedName>
        <fullName evidence="2">Uncharacterized protein</fullName>
    </submittedName>
</protein>
<dbReference type="Proteomes" id="UP000001299">
    <property type="component" value="Plasmid pCY186"/>
</dbReference>
<dbReference type="HOGENOM" id="CLU_755826_0_0_9"/>
<proteinExistence type="predicted"/>
<dbReference type="AlphaFoldDB" id="E0S4S2"/>
<gene>
    <name evidence="2" type="ordered locus">bpr_IV039</name>
</gene>
<accession>E0S4S2</accession>
<keyword evidence="1" id="KW-0812">Transmembrane</keyword>
<keyword evidence="1" id="KW-1133">Transmembrane helix</keyword>
<keyword evidence="3" id="KW-1185">Reference proteome</keyword>
<dbReference type="EMBL" id="CP001813">
    <property type="protein sequence ID" value="ADL36404.1"/>
    <property type="molecule type" value="Genomic_DNA"/>
</dbReference>
<organism evidence="2 3">
    <name type="scientific">Butyrivibrio proteoclasticus (strain ATCC 51982 / DSM 14932 / B316)</name>
    <name type="common">Clostridium proteoclasticum</name>
    <dbReference type="NCBI Taxonomy" id="515622"/>
    <lineage>
        <taxon>Bacteria</taxon>
        <taxon>Bacillati</taxon>
        <taxon>Bacillota</taxon>
        <taxon>Clostridia</taxon>
        <taxon>Lachnospirales</taxon>
        <taxon>Lachnospiraceae</taxon>
        <taxon>Butyrivibrio</taxon>
    </lineage>
</organism>
<name>E0S4S2_BUTPB</name>
<evidence type="ECO:0000313" key="2">
    <source>
        <dbReference type="EMBL" id="ADL36404.1"/>
    </source>
</evidence>
<keyword evidence="1" id="KW-0472">Membrane</keyword>
<geneLocation type="plasmid" evidence="2 3">
    <name>pCY186</name>
</geneLocation>
<feature type="transmembrane region" description="Helical" evidence="1">
    <location>
        <begin position="6"/>
        <end position="25"/>
    </location>
</feature>
<dbReference type="eggNOG" id="ENOG502Z9TN">
    <property type="taxonomic scope" value="Bacteria"/>
</dbReference>
<sequence length="366" mass="41915">MKFSDYILIFIGIILCFGIVSFANVDITKKVNTQNIEYSNKLTAASYDAAQTMNTDNVEKYGHVWNDEDDLNDTLTVFYNSLVYSFNWDNQGRVDEMALYTPVVCMVDVDGYYISHNVVFDTSGMVEIPSETDKRNGLTTLNTWTKNYGGVLLRYYLSDYVEVYSLDGTIFSGNRKDVYKTLTEKRPGGAEVSNLCFLMDDDTFNANKNELIVREINKACEYYINRHNVIGDNYENQYTFEMPEIAGEDWARLLKNPTIISFLQGYAAKADNRYLNIYALGGGELVRNYHYFIDGDEYHCIESDPDVSQVTNTVTTSYESEGVTKTVTTTYVQYMFNGHEIETVYNTQTECAKRGATPHNCVYEWN</sequence>
<evidence type="ECO:0000313" key="3">
    <source>
        <dbReference type="Proteomes" id="UP000001299"/>
    </source>
</evidence>
<reference evidence="2 3" key="1">
    <citation type="journal article" date="2010" name="PLoS ONE">
        <title>The glycobiome of the rumen bacterium Butyrivibrio proteoclasticus B316(T) highlights adaptation to a polysaccharide-rich environment.</title>
        <authorList>
            <person name="Kelly W.J."/>
            <person name="Leahy S.C."/>
            <person name="Altermann E."/>
            <person name="Yeoman C.J."/>
            <person name="Dunne J.C."/>
            <person name="Kong Z."/>
            <person name="Pacheco D.M."/>
            <person name="Li D."/>
            <person name="Noel S.J."/>
            <person name="Moon C.D."/>
            <person name="Cookson A.L."/>
            <person name="Attwood G.T."/>
        </authorList>
    </citation>
    <scope>NUCLEOTIDE SEQUENCE [LARGE SCALE GENOMIC DNA]</scope>
    <source>
        <strain evidence="3">ATCC 51982 / DSM 14932 / B316</strain>
        <plasmid evidence="3">Plasmid pCY186</plasmid>
    </source>
</reference>
<keyword evidence="2" id="KW-0614">Plasmid</keyword>